<name>K2GK17_9BACI</name>
<dbReference type="PANTHER" id="PTHR34473">
    <property type="entry name" value="UPF0699 TRANSMEMBRANE PROTEIN YDBS"/>
    <property type="match status" value="1"/>
</dbReference>
<evidence type="ECO:0000259" key="1">
    <source>
        <dbReference type="Pfam" id="PF03703"/>
    </source>
</evidence>
<keyword evidence="4" id="KW-1185">Reference proteome</keyword>
<reference evidence="3 4" key="1">
    <citation type="journal article" date="2012" name="J. Bacteriol.">
        <title>Draft Genome Sequence of Salimicrobium sp. Strain MJ3, Isolated from Myulchi-Jeot, Korean Fermented Seafood.</title>
        <authorList>
            <person name="Lee S.H."/>
            <person name="Jung J.Y."/>
            <person name="Jeon C.O."/>
        </authorList>
    </citation>
    <scope>NUCLEOTIDE SEQUENCE [LARGE SCALE GENOMIC DNA]</scope>
    <source>
        <strain evidence="3 4">MJ3</strain>
    </source>
</reference>
<reference evidence="2 5" key="2">
    <citation type="submission" date="2015-06" db="EMBL/GenBank/DDBJ databases">
        <title>Salimicrobium jeotgali MJ3, isolated from Myulchi jeot, a traditional Korean fermented seafood.</title>
        <authorList>
            <person name="Kim K.H."/>
            <person name="Jeon C.O."/>
            <person name="Jin H.M."/>
        </authorList>
    </citation>
    <scope>NUCLEOTIDE SEQUENCE [LARGE SCALE GENOMIC DNA]</scope>
    <source>
        <strain evidence="2 5">MJ3</strain>
        <plasmid evidence="2">pSJ52</plasmid>
        <plasmid evidence="5">psj52</plasmid>
    </source>
</reference>
<dbReference type="OrthoDB" id="2437193at2"/>
<dbReference type="RefSeq" id="WP_008591919.1">
    <property type="nucleotide sequence ID" value="NZ_AMPQ01000040.1"/>
</dbReference>
<proteinExistence type="predicted"/>
<dbReference type="Pfam" id="PF03703">
    <property type="entry name" value="bPH_2"/>
    <property type="match status" value="1"/>
</dbReference>
<geneLocation type="plasmid" evidence="2">
    <name>pSJ52</name>
</geneLocation>
<feature type="domain" description="YdbS-like PH" evidence="1">
    <location>
        <begin position="79"/>
        <end position="155"/>
    </location>
</feature>
<evidence type="ECO:0000313" key="2">
    <source>
        <dbReference type="EMBL" id="AKG05850.1"/>
    </source>
</evidence>
<evidence type="ECO:0000313" key="3">
    <source>
        <dbReference type="EMBL" id="EKE30784.1"/>
    </source>
</evidence>
<keyword evidence="2" id="KW-0614">Plasmid</keyword>
<geneLocation type="plasmid" evidence="5">
    <name>psj52</name>
</geneLocation>
<dbReference type="EMBL" id="AMPQ01000040">
    <property type="protein sequence ID" value="EKE30784.1"/>
    <property type="molecule type" value="Genomic_DNA"/>
</dbReference>
<dbReference type="PANTHER" id="PTHR34473:SF2">
    <property type="entry name" value="UPF0699 TRANSMEMBRANE PROTEIN YDBT"/>
    <property type="match status" value="1"/>
</dbReference>
<dbReference type="InterPro" id="IPR005182">
    <property type="entry name" value="YdbS-like_PH"/>
</dbReference>
<dbReference type="Proteomes" id="UP000011746">
    <property type="component" value="Unassembled WGS sequence"/>
</dbReference>
<dbReference type="AlphaFoldDB" id="K2GK17"/>
<sequence length="175" mass="20112">MDQELIEPTQKISKNAVKLWRTTSVLGFIAMIIILVIFKFLISYFNWLDWLDILVYIVGGLFIVGLFFDLFVVPAYKQKTWRYGIDQNCIQLKYGGIIKKTHTVIPMDKVYFVNTFQHPLLQKYKLSSVKIGTVAYTHEIPALPEEQAKNVRRHIAALSGISDSNSRKEEGGNIE</sequence>
<dbReference type="Proteomes" id="UP000092654">
    <property type="component" value="Plasmid pSJ52"/>
</dbReference>
<dbReference type="KEGG" id="sje:AAV35_013975"/>
<evidence type="ECO:0000313" key="5">
    <source>
        <dbReference type="Proteomes" id="UP000092654"/>
    </source>
</evidence>
<protein>
    <recommendedName>
        <fullName evidence="1">YdbS-like PH domain-containing protein</fullName>
    </recommendedName>
</protein>
<accession>K2GK17</accession>
<organism evidence="3 4">
    <name type="scientific">Salimicrobium jeotgali</name>
    <dbReference type="NCBI Taxonomy" id="1230341"/>
    <lineage>
        <taxon>Bacteria</taxon>
        <taxon>Bacillati</taxon>
        <taxon>Bacillota</taxon>
        <taxon>Bacilli</taxon>
        <taxon>Bacillales</taxon>
        <taxon>Bacillaceae</taxon>
        <taxon>Salimicrobium</taxon>
    </lineage>
</organism>
<gene>
    <name evidence="2" type="ORF">AAV35_013975</name>
    <name evidence="3" type="ORF">MJ3_11720</name>
</gene>
<evidence type="ECO:0000313" key="4">
    <source>
        <dbReference type="Proteomes" id="UP000011746"/>
    </source>
</evidence>
<dbReference type="EMBL" id="CP011362">
    <property type="protein sequence ID" value="AKG05850.1"/>
    <property type="molecule type" value="Genomic_DNA"/>
</dbReference>
<dbReference type="eggNOG" id="COG3402">
    <property type="taxonomic scope" value="Bacteria"/>
</dbReference>